<dbReference type="PANTHER" id="PTHR33463:SF220">
    <property type="entry name" value="NB-ARC DOMAIN-CONTAINING PROTEIN"/>
    <property type="match status" value="1"/>
</dbReference>
<evidence type="ECO:0000259" key="2">
    <source>
        <dbReference type="Pfam" id="PF00931"/>
    </source>
</evidence>
<sequence length="135" mass="15407">MIVEMPVDKTMGMDSRLDDVWSRVVDHKVRIIGLYGTGGVGKTTLLKKLNNRFLKKTSHNFDVVIWVEVSKEVNSENIQETIRHKLDISDEIWKNKNEDERAAQITQEKICIIIRRSMGSARSIKTGSFLFGGSK</sequence>
<dbReference type="InterPro" id="IPR050905">
    <property type="entry name" value="Plant_NBS-LRR"/>
</dbReference>
<dbReference type="InterPro" id="IPR002182">
    <property type="entry name" value="NB-ARC"/>
</dbReference>
<evidence type="ECO:0000256" key="1">
    <source>
        <dbReference type="ARBA" id="ARBA00022821"/>
    </source>
</evidence>
<dbReference type="PANTHER" id="PTHR33463">
    <property type="entry name" value="NB-ARC DOMAIN-CONTAINING PROTEIN-RELATED"/>
    <property type="match status" value="1"/>
</dbReference>
<dbReference type="AlphaFoldDB" id="A0AAE0CH52"/>
<gene>
    <name evidence="3" type="ORF">Ddye_011542</name>
</gene>
<evidence type="ECO:0000313" key="3">
    <source>
        <dbReference type="EMBL" id="KAK2651686.1"/>
    </source>
</evidence>
<dbReference type="FunFam" id="3.40.50.300:FF:001091">
    <property type="entry name" value="Probable disease resistance protein At1g61300"/>
    <property type="match status" value="1"/>
</dbReference>
<feature type="domain" description="NB-ARC" evidence="2">
    <location>
        <begin position="15"/>
        <end position="111"/>
    </location>
</feature>
<dbReference type="EMBL" id="JANJYI010000004">
    <property type="protein sequence ID" value="KAK2651686.1"/>
    <property type="molecule type" value="Genomic_DNA"/>
</dbReference>
<comment type="caution">
    <text evidence="3">The sequence shown here is derived from an EMBL/GenBank/DDBJ whole genome shotgun (WGS) entry which is preliminary data.</text>
</comment>
<dbReference type="SUPFAM" id="SSF52540">
    <property type="entry name" value="P-loop containing nucleoside triphosphate hydrolases"/>
    <property type="match status" value="1"/>
</dbReference>
<proteinExistence type="predicted"/>
<dbReference type="Gene3D" id="3.40.50.300">
    <property type="entry name" value="P-loop containing nucleotide triphosphate hydrolases"/>
    <property type="match status" value="1"/>
</dbReference>
<dbReference type="GO" id="GO:0043531">
    <property type="term" value="F:ADP binding"/>
    <property type="evidence" value="ECO:0007669"/>
    <property type="project" value="InterPro"/>
</dbReference>
<protein>
    <recommendedName>
        <fullName evidence="2">NB-ARC domain-containing protein</fullName>
    </recommendedName>
</protein>
<dbReference type="Proteomes" id="UP001280121">
    <property type="component" value="Unassembled WGS sequence"/>
</dbReference>
<accession>A0AAE0CH52</accession>
<organism evidence="3 4">
    <name type="scientific">Dipteronia dyeriana</name>
    <dbReference type="NCBI Taxonomy" id="168575"/>
    <lineage>
        <taxon>Eukaryota</taxon>
        <taxon>Viridiplantae</taxon>
        <taxon>Streptophyta</taxon>
        <taxon>Embryophyta</taxon>
        <taxon>Tracheophyta</taxon>
        <taxon>Spermatophyta</taxon>
        <taxon>Magnoliopsida</taxon>
        <taxon>eudicotyledons</taxon>
        <taxon>Gunneridae</taxon>
        <taxon>Pentapetalae</taxon>
        <taxon>rosids</taxon>
        <taxon>malvids</taxon>
        <taxon>Sapindales</taxon>
        <taxon>Sapindaceae</taxon>
        <taxon>Hippocastanoideae</taxon>
        <taxon>Acereae</taxon>
        <taxon>Dipteronia</taxon>
    </lineage>
</organism>
<name>A0AAE0CH52_9ROSI</name>
<dbReference type="InterPro" id="IPR027417">
    <property type="entry name" value="P-loop_NTPase"/>
</dbReference>
<reference evidence="3" key="1">
    <citation type="journal article" date="2023" name="Plant J.">
        <title>Genome sequences and population genomics provide insights into the demographic history, inbreeding, and mutation load of two 'living fossil' tree species of Dipteronia.</title>
        <authorList>
            <person name="Feng Y."/>
            <person name="Comes H.P."/>
            <person name="Chen J."/>
            <person name="Zhu S."/>
            <person name="Lu R."/>
            <person name="Zhang X."/>
            <person name="Li P."/>
            <person name="Qiu J."/>
            <person name="Olsen K.M."/>
            <person name="Qiu Y."/>
        </authorList>
    </citation>
    <scope>NUCLEOTIDE SEQUENCE</scope>
    <source>
        <strain evidence="3">KIB01</strain>
    </source>
</reference>
<keyword evidence="4" id="KW-1185">Reference proteome</keyword>
<evidence type="ECO:0000313" key="4">
    <source>
        <dbReference type="Proteomes" id="UP001280121"/>
    </source>
</evidence>
<dbReference type="GO" id="GO:0006952">
    <property type="term" value="P:defense response"/>
    <property type="evidence" value="ECO:0007669"/>
    <property type="project" value="UniProtKB-KW"/>
</dbReference>
<keyword evidence="1" id="KW-0611">Plant defense</keyword>
<dbReference type="Pfam" id="PF00931">
    <property type="entry name" value="NB-ARC"/>
    <property type="match status" value="1"/>
</dbReference>